<dbReference type="PROSITE" id="PS51885">
    <property type="entry name" value="NEPRILYSIN"/>
    <property type="match status" value="1"/>
</dbReference>
<feature type="signal peptide" evidence="1">
    <location>
        <begin position="1"/>
        <end position="23"/>
    </location>
</feature>
<evidence type="ECO:0000313" key="2">
    <source>
        <dbReference type="EMBL" id="MDG0817977.1"/>
    </source>
</evidence>
<keyword evidence="1" id="KW-0732">Signal</keyword>
<dbReference type="RefSeq" id="WP_277579453.1">
    <property type="nucleotide sequence ID" value="NZ_JANRMI010000005.1"/>
</dbReference>
<keyword evidence="3" id="KW-1185">Reference proteome</keyword>
<reference evidence="2" key="1">
    <citation type="submission" date="2022-08" db="EMBL/GenBank/DDBJ databases">
        <title>Novel Bdellovibrio Species Isolated from Svalbard: Designation Bdellovibrio svalbardensis.</title>
        <authorList>
            <person name="Mitchell R.J."/>
            <person name="Choi S.Y."/>
        </authorList>
    </citation>
    <scope>NUCLEOTIDE SEQUENCE</scope>
    <source>
        <strain evidence="2">PAP01</strain>
    </source>
</reference>
<proteinExistence type="predicted"/>
<gene>
    <name evidence="2" type="ORF">NWE73_16460</name>
</gene>
<evidence type="ECO:0000313" key="3">
    <source>
        <dbReference type="Proteomes" id="UP001152321"/>
    </source>
</evidence>
<accession>A0ABT6DM78</accession>
<dbReference type="EMBL" id="JANRMI010000005">
    <property type="protein sequence ID" value="MDG0817977.1"/>
    <property type="molecule type" value="Genomic_DNA"/>
</dbReference>
<organism evidence="2 3">
    <name type="scientific">Bdellovibrio svalbardensis</name>
    <dbReference type="NCBI Taxonomy" id="2972972"/>
    <lineage>
        <taxon>Bacteria</taxon>
        <taxon>Pseudomonadati</taxon>
        <taxon>Bdellovibrionota</taxon>
        <taxon>Bdellovibrionia</taxon>
        <taxon>Bdellovibrionales</taxon>
        <taxon>Pseudobdellovibrionaceae</taxon>
        <taxon>Bdellovibrio</taxon>
    </lineage>
</organism>
<feature type="chain" id="PRO_5047216714" evidence="1">
    <location>
        <begin position="24"/>
        <end position="419"/>
    </location>
</feature>
<dbReference type="InterPro" id="IPR000718">
    <property type="entry name" value="Peptidase_M13"/>
</dbReference>
<protein>
    <submittedName>
        <fullName evidence="2">Uncharacterized protein</fullName>
    </submittedName>
</protein>
<evidence type="ECO:0000256" key="1">
    <source>
        <dbReference type="SAM" id="SignalP"/>
    </source>
</evidence>
<dbReference type="Proteomes" id="UP001152321">
    <property type="component" value="Unassembled WGS sequence"/>
</dbReference>
<sequence length="419" mass="46661">MDIYMVSSFPLLVLLVSNFGAFAQTFPEGCILDNMAKVCQSLSQINPHDTLQFADGSSVPACVIRTENVSALIADHNGESKSTKLASLTRKYFDILQKDSSLSDQRIAELLRSPARLETYLKKHRYSLKSKDWLDYQPLAKERQVQNAVTTKYTDLQPGFDFAKKILLDLGGQQLAADSSSDKNSFNGLKNVQLHRTGIPENLLCRPMLNSFYYGPNGMLKNSVYFTEGTTQLNEKSIYFLTGHELGHSFDPCHALVDPISEVHPYRKLISCLRNDVGHFKSVTKIKSHADWCKDDHTNEAFSDYFGLYVLEEYLKKNPTKTQKIASRAGIVAMPPGYENLFFLIDDACAGGIDDDDSKSDHPSGYRRLKNVITNSSIIAKSLGCNLPTNTPRCDIRTGLTGYAGPATGDKNTRLKGTR</sequence>
<name>A0ABT6DM78_9BACT</name>
<comment type="caution">
    <text evidence="2">The sequence shown here is derived from an EMBL/GenBank/DDBJ whole genome shotgun (WGS) entry which is preliminary data.</text>
</comment>